<name>A0AAN9AUH1_9CAEN</name>
<keyword evidence="2" id="KW-0732">Signal</keyword>
<feature type="chain" id="PRO_5043038676" evidence="2">
    <location>
        <begin position="24"/>
        <end position="371"/>
    </location>
</feature>
<evidence type="ECO:0000313" key="4">
    <source>
        <dbReference type="Proteomes" id="UP001374579"/>
    </source>
</evidence>
<organism evidence="3 4">
    <name type="scientific">Littorina saxatilis</name>
    <dbReference type="NCBI Taxonomy" id="31220"/>
    <lineage>
        <taxon>Eukaryota</taxon>
        <taxon>Metazoa</taxon>
        <taxon>Spiralia</taxon>
        <taxon>Lophotrochozoa</taxon>
        <taxon>Mollusca</taxon>
        <taxon>Gastropoda</taxon>
        <taxon>Caenogastropoda</taxon>
        <taxon>Littorinimorpha</taxon>
        <taxon>Littorinoidea</taxon>
        <taxon>Littorinidae</taxon>
        <taxon>Littorina</taxon>
    </lineage>
</organism>
<keyword evidence="1" id="KW-0472">Membrane</keyword>
<comment type="caution">
    <text evidence="3">The sequence shown here is derived from an EMBL/GenBank/DDBJ whole genome shotgun (WGS) entry which is preliminary data.</text>
</comment>
<dbReference type="AlphaFoldDB" id="A0AAN9AUH1"/>
<feature type="transmembrane region" description="Helical" evidence="1">
    <location>
        <begin position="348"/>
        <end position="366"/>
    </location>
</feature>
<dbReference type="Proteomes" id="UP001374579">
    <property type="component" value="Unassembled WGS sequence"/>
</dbReference>
<dbReference type="EMBL" id="JBAMIC010000019">
    <property type="protein sequence ID" value="KAK7093491.1"/>
    <property type="molecule type" value="Genomic_DNA"/>
</dbReference>
<proteinExistence type="predicted"/>
<sequence length="371" mass="39687">MAAIYILAGAVTVLLMTPNYVTSQPDQCTPAAQNVMKTCSEGASISMGNFLWFVTNGTSSNGVAPSNPATFKDQICAAEPQIGGCIFNQLGQLVNTTCSGSPQTLAAVQNFLITYDNKCAHPCRATLIDSLRQCYVSSGLSADLFLSNRTAGHVIGSTDSEVTMFCNKRATLLGCMKPIHDSCPEALPILSTADFHLPSYEKGVTILCNHPMVYLKGLECFDEPTPLVEACVQKSQQAFLQTQIDAQAKNFSQEQFVSATCKVTIDQTDCDLKAWLKKNHEACNKAVVGLRREMECSLLPPNCTTLQKPLFDTACHEDTFNKGDRDNFQNGGSGGGSGGSGGGSGSRIASLPGALLFVLAFFFPFVKNVVV</sequence>
<feature type="signal peptide" evidence="2">
    <location>
        <begin position="1"/>
        <end position="23"/>
    </location>
</feature>
<gene>
    <name evidence="3" type="ORF">V1264_007235</name>
</gene>
<accession>A0AAN9AUH1</accession>
<protein>
    <submittedName>
        <fullName evidence="3">Uncharacterized protein</fullName>
    </submittedName>
</protein>
<evidence type="ECO:0000256" key="2">
    <source>
        <dbReference type="SAM" id="SignalP"/>
    </source>
</evidence>
<keyword evidence="4" id="KW-1185">Reference proteome</keyword>
<keyword evidence="1" id="KW-1133">Transmembrane helix</keyword>
<reference evidence="3 4" key="1">
    <citation type="submission" date="2024-02" db="EMBL/GenBank/DDBJ databases">
        <title>Chromosome-scale genome assembly of the rough periwinkle Littorina saxatilis.</title>
        <authorList>
            <person name="De Jode A."/>
            <person name="Faria R."/>
            <person name="Formenti G."/>
            <person name="Sims Y."/>
            <person name="Smith T.P."/>
            <person name="Tracey A."/>
            <person name="Wood J.M.D."/>
            <person name="Zagrodzka Z.B."/>
            <person name="Johannesson K."/>
            <person name="Butlin R.K."/>
            <person name="Leder E.H."/>
        </authorList>
    </citation>
    <scope>NUCLEOTIDE SEQUENCE [LARGE SCALE GENOMIC DNA]</scope>
    <source>
        <strain evidence="3">Snail1</strain>
        <tissue evidence="3">Muscle</tissue>
    </source>
</reference>
<evidence type="ECO:0000256" key="1">
    <source>
        <dbReference type="SAM" id="Phobius"/>
    </source>
</evidence>
<keyword evidence="1" id="KW-0812">Transmembrane</keyword>
<evidence type="ECO:0000313" key="3">
    <source>
        <dbReference type="EMBL" id="KAK7093491.1"/>
    </source>
</evidence>